<dbReference type="STRING" id="1233.SAMN05216387_103225"/>
<feature type="domain" description="Transglutaminase-like" evidence="1">
    <location>
        <begin position="91"/>
        <end position="186"/>
    </location>
</feature>
<sequence>MCFANSRVNGLRRWNWDGERIVHDSIVPSSRPVVMRQTGWYDIDVREFLVSKDNAIMRRTLERDIRNFIEKLEGASWELFVSRDPGSFDLRAYVITEFVSKKIEYRLTEGLDPWQFPDETLKLRSGDCEDRALLIASMLLASGISSFNVRMALGKFRAWFGKKHEDIDHVWVMYKDEAGKWQVIEPAAHVARSEKTGKKADKRGKAPHLPDSAEYIPFFIFNDVHLWTMQSHICYEGKNAIRLKQDWSKLDPSFAGWVHKTILNEALTPDVCPDWVLKSLNRHFTSVLWRRSLTVDDVDLPGGYDPRDHFDNGYIEESWKQVAVRLEQFRTAGVRNLDLFHRAAHGIGDFYAHSSYGEFAAVQNGKLALYDPNNPAASLPQAPDYGTGSDFDIASAKFSTNTALWKGSPQEAAALWKGKLISGRYAQKSDSHSIVERITFVPAVLTKDKSFKARGSLPHHNEIAVDEDQGSNVLYDSGKFAAQYNLRKDAAVRHIRQAFVDNWKP</sequence>
<dbReference type="Gene3D" id="3.10.620.30">
    <property type="match status" value="1"/>
</dbReference>
<dbReference type="Pfam" id="PF01841">
    <property type="entry name" value="Transglut_core"/>
    <property type="match status" value="1"/>
</dbReference>
<reference evidence="2 3" key="1">
    <citation type="submission" date="2016-10" db="EMBL/GenBank/DDBJ databases">
        <authorList>
            <person name="de Groot N.N."/>
        </authorList>
    </citation>
    <scope>NUCLEOTIDE SEQUENCE [LARGE SCALE GENOMIC DNA]</scope>
    <source>
        <strain evidence="2 3">Nv1</strain>
    </source>
</reference>
<evidence type="ECO:0000259" key="1">
    <source>
        <dbReference type="Pfam" id="PF01841"/>
    </source>
</evidence>
<dbReference type="RefSeq" id="WP_177171781.1">
    <property type="nucleotide sequence ID" value="NZ_FOBH01000003.1"/>
</dbReference>
<dbReference type="Proteomes" id="UP000198620">
    <property type="component" value="Unassembled WGS sequence"/>
</dbReference>
<evidence type="ECO:0000313" key="3">
    <source>
        <dbReference type="Proteomes" id="UP000198620"/>
    </source>
</evidence>
<dbReference type="AlphaFoldDB" id="A0A1H7KHR0"/>
<dbReference type="InterPro" id="IPR002931">
    <property type="entry name" value="Transglutaminase-like"/>
</dbReference>
<dbReference type="SUPFAM" id="SSF54001">
    <property type="entry name" value="Cysteine proteinases"/>
    <property type="match status" value="1"/>
</dbReference>
<gene>
    <name evidence="2" type="ORF">SAMN05216387_103225</name>
</gene>
<accession>A0A1H7KHR0</accession>
<proteinExistence type="predicted"/>
<dbReference type="InterPro" id="IPR038765">
    <property type="entry name" value="Papain-like_cys_pep_sf"/>
</dbReference>
<protein>
    <submittedName>
        <fullName evidence="2">Transglutaminase-like superfamily protein</fullName>
    </submittedName>
</protein>
<keyword evidence="3" id="KW-1185">Reference proteome</keyword>
<evidence type="ECO:0000313" key="2">
    <source>
        <dbReference type="EMBL" id="SEK86064.1"/>
    </source>
</evidence>
<dbReference type="EMBL" id="FOBH01000003">
    <property type="protein sequence ID" value="SEK86064.1"/>
    <property type="molecule type" value="Genomic_DNA"/>
</dbReference>
<organism evidence="2 3">
    <name type="scientific">Nitrosovibrio tenuis</name>
    <dbReference type="NCBI Taxonomy" id="1233"/>
    <lineage>
        <taxon>Bacteria</taxon>
        <taxon>Pseudomonadati</taxon>
        <taxon>Pseudomonadota</taxon>
        <taxon>Betaproteobacteria</taxon>
        <taxon>Nitrosomonadales</taxon>
        <taxon>Nitrosomonadaceae</taxon>
        <taxon>Nitrosovibrio</taxon>
    </lineage>
</organism>
<name>A0A1H7KHR0_9PROT</name>